<dbReference type="GO" id="GO:0003989">
    <property type="term" value="F:acetyl-CoA carboxylase activity"/>
    <property type="evidence" value="ECO:0007669"/>
    <property type="project" value="UniProtKB-EC"/>
</dbReference>
<organism evidence="4 5">
    <name type="scientific">Butyricicoccus intestinisimiae</name>
    <dbReference type="NCBI Taxonomy" id="2841509"/>
    <lineage>
        <taxon>Bacteria</taxon>
        <taxon>Bacillati</taxon>
        <taxon>Bacillota</taxon>
        <taxon>Clostridia</taxon>
        <taxon>Eubacteriales</taxon>
        <taxon>Butyricicoccaceae</taxon>
        <taxon>Butyricicoccus</taxon>
    </lineage>
</organism>
<feature type="domain" description="CoA carboxyltransferase C-terminal" evidence="3">
    <location>
        <begin position="1"/>
        <end position="237"/>
    </location>
</feature>
<evidence type="ECO:0000313" key="4">
    <source>
        <dbReference type="EMBL" id="MBU5489457.1"/>
    </source>
</evidence>
<dbReference type="EC" id="6.4.1.2" evidence="4"/>
<dbReference type="NCBIfam" id="NF041504">
    <property type="entry name" value="AccA_sub"/>
    <property type="match status" value="1"/>
</dbReference>
<comment type="caution">
    <text evidence="4">The sequence shown here is derived from an EMBL/GenBank/DDBJ whole genome shotgun (WGS) entry which is preliminary data.</text>
</comment>
<comment type="pathway">
    <text evidence="1">Lipid metabolism; malonyl-CoA biosynthesis; malonyl-CoA from acetyl-CoA: step 1/1.</text>
</comment>
<dbReference type="InterPro" id="IPR011763">
    <property type="entry name" value="COA_CT_C"/>
</dbReference>
<dbReference type="PROSITE" id="PS50989">
    <property type="entry name" value="COA_CT_CTER"/>
    <property type="match status" value="1"/>
</dbReference>
<sequence>MNQKAMARQLAVIHDIERPNIDDIVKEIFTDFIELHGDRLYGEDHAMCAGIARLNGTPVTVIGQRKGHTTEQNIEANFGMAHPEGYRKALRLAKQAEKFHRPIICFVDTAGAFCGVGAEERGQGEAIARNLYEFMGLKVPVISVVTGEGGSGGALGIAVANEVYMMQNAIYSVISPRGCASILWKDASRELDAAQALHITAEDLLQFDMIEGIIKEGITQSAYFKNIKTTLTAALKRLSAMSEQELQNQRYEKFRKIGVFYENT</sequence>
<keyword evidence="5" id="KW-1185">Reference proteome</keyword>
<dbReference type="Proteomes" id="UP000783588">
    <property type="component" value="Unassembled WGS sequence"/>
</dbReference>
<evidence type="ECO:0000256" key="1">
    <source>
        <dbReference type="ARBA" id="ARBA00004956"/>
    </source>
</evidence>
<dbReference type="NCBIfam" id="NF004344">
    <property type="entry name" value="PRK05724.1"/>
    <property type="match status" value="1"/>
</dbReference>
<accession>A0ABS6EQD5</accession>
<dbReference type="RefSeq" id="WP_216469051.1">
    <property type="nucleotide sequence ID" value="NZ_JAHLQI010000001.1"/>
</dbReference>
<evidence type="ECO:0000313" key="5">
    <source>
        <dbReference type="Proteomes" id="UP000783588"/>
    </source>
</evidence>
<protein>
    <submittedName>
        <fullName evidence="4">Acetyl-CoA carboxylase carboxyltransferase subunit alpha</fullName>
        <ecNumber evidence="4">6.4.1.2</ecNumber>
    </submittedName>
</protein>
<dbReference type="NCBIfam" id="TIGR00513">
    <property type="entry name" value="accA"/>
    <property type="match status" value="1"/>
</dbReference>
<dbReference type="Pfam" id="PF03255">
    <property type="entry name" value="ACCA"/>
    <property type="match status" value="1"/>
</dbReference>
<name>A0ABS6EQD5_9FIRM</name>
<reference evidence="4 5" key="1">
    <citation type="submission" date="2021-06" db="EMBL/GenBank/DDBJ databases">
        <authorList>
            <person name="Sun Q."/>
            <person name="Li D."/>
        </authorList>
    </citation>
    <scope>NUCLEOTIDE SEQUENCE [LARGE SCALE GENOMIC DNA]</scope>
    <source>
        <strain evidence="4 5">MSJd-7</strain>
    </source>
</reference>
<gene>
    <name evidence="4" type="ORF">KQI75_02240</name>
</gene>
<dbReference type="PANTHER" id="PTHR42853:SF3">
    <property type="entry name" value="ACETYL-COENZYME A CARBOXYLASE CARBOXYL TRANSFERASE SUBUNIT ALPHA, CHLOROPLASTIC"/>
    <property type="match status" value="1"/>
</dbReference>
<dbReference type="EMBL" id="JAHLQI010000001">
    <property type="protein sequence ID" value="MBU5489457.1"/>
    <property type="molecule type" value="Genomic_DNA"/>
</dbReference>
<dbReference type="InterPro" id="IPR001095">
    <property type="entry name" value="Acetyl_CoA_COase_a_su"/>
</dbReference>
<dbReference type="PANTHER" id="PTHR42853">
    <property type="entry name" value="ACETYL-COENZYME A CARBOXYLASE CARBOXYL TRANSFERASE SUBUNIT ALPHA"/>
    <property type="match status" value="1"/>
</dbReference>
<evidence type="ECO:0000256" key="2">
    <source>
        <dbReference type="ARBA" id="ARBA00022679"/>
    </source>
</evidence>
<keyword evidence="4" id="KW-0436">Ligase</keyword>
<proteinExistence type="predicted"/>
<keyword evidence="2" id="KW-0808">Transferase</keyword>
<evidence type="ECO:0000259" key="3">
    <source>
        <dbReference type="PROSITE" id="PS50989"/>
    </source>
</evidence>